<evidence type="ECO:0000313" key="4">
    <source>
        <dbReference type="EMBL" id="SFU45682.1"/>
    </source>
</evidence>
<evidence type="ECO:0000256" key="3">
    <source>
        <dbReference type="SAM" id="SignalP"/>
    </source>
</evidence>
<protein>
    <recommendedName>
        <fullName evidence="6">tRNA (Guanine-N1)-methyltransferase</fullName>
    </recommendedName>
</protein>
<feature type="transmembrane region" description="Helical" evidence="2">
    <location>
        <begin position="133"/>
        <end position="153"/>
    </location>
</feature>
<keyword evidence="2" id="KW-0812">Transmembrane</keyword>
<keyword evidence="1" id="KW-0175">Coiled coil</keyword>
<feature type="signal peptide" evidence="3">
    <location>
        <begin position="1"/>
        <end position="22"/>
    </location>
</feature>
<keyword evidence="2" id="KW-1133">Transmembrane helix</keyword>
<keyword evidence="3" id="KW-0732">Signal</keyword>
<feature type="coiled-coil region" evidence="1">
    <location>
        <begin position="76"/>
        <end position="117"/>
    </location>
</feature>
<evidence type="ECO:0000256" key="2">
    <source>
        <dbReference type="SAM" id="Phobius"/>
    </source>
</evidence>
<dbReference type="Proteomes" id="UP000199138">
    <property type="component" value="Unassembled WGS sequence"/>
</dbReference>
<dbReference type="STRING" id="1224947.SAMN05216480_10457"/>
<accession>A0A1I7GB60</accession>
<evidence type="ECO:0000256" key="1">
    <source>
        <dbReference type="SAM" id="Coils"/>
    </source>
</evidence>
<gene>
    <name evidence="4" type="ORF">SAMN05216480_10457</name>
</gene>
<feature type="coiled-coil region" evidence="1">
    <location>
        <begin position="162"/>
        <end position="204"/>
    </location>
</feature>
<proteinExistence type="predicted"/>
<dbReference type="EMBL" id="FPBK01000004">
    <property type="protein sequence ID" value="SFU45682.1"/>
    <property type="molecule type" value="Genomic_DNA"/>
</dbReference>
<sequence length="206" mass="23317">MNYFRVLVLFFLLISVNFHATAQEDKAEATPAPSINSGSIAEQFEFVMEDSNQYGANMVVKKYYLTTLKAHILDSLNAVEKALAATEDKVGDQQTEIANLQENLKTTQATLDQTNLEKDSMSFFGILTSKGTYNAILCSVIGILVVLLVVFVYKFKNSNVITKDAQKALAETEEEYENHRRTALEREQKVRRQLQDELNKQKHKTV</sequence>
<dbReference type="RefSeq" id="WP_093024526.1">
    <property type="nucleotide sequence ID" value="NZ_FPBK01000004.1"/>
</dbReference>
<evidence type="ECO:0000313" key="5">
    <source>
        <dbReference type="Proteomes" id="UP000199138"/>
    </source>
</evidence>
<dbReference type="AlphaFoldDB" id="A0A1I7GB60"/>
<keyword evidence="2" id="KW-0472">Membrane</keyword>
<name>A0A1I7GB60_9FLAO</name>
<evidence type="ECO:0008006" key="6">
    <source>
        <dbReference type="Google" id="ProtNLM"/>
    </source>
</evidence>
<feature type="chain" id="PRO_5011488243" description="tRNA (Guanine-N1)-methyltransferase" evidence="3">
    <location>
        <begin position="23"/>
        <end position="206"/>
    </location>
</feature>
<reference evidence="4 5" key="1">
    <citation type="submission" date="2016-10" db="EMBL/GenBank/DDBJ databases">
        <authorList>
            <person name="de Groot N.N."/>
        </authorList>
    </citation>
    <scope>NUCLEOTIDE SEQUENCE [LARGE SCALE GENOMIC DNA]</scope>
    <source>
        <strain evidence="4 5">CGMCC 1.12333</strain>
    </source>
</reference>
<dbReference type="OrthoDB" id="981213at2"/>
<keyword evidence="5" id="KW-1185">Reference proteome</keyword>
<organism evidence="4 5">
    <name type="scientific">Pustulibacterium marinum</name>
    <dbReference type="NCBI Taxonomy" id="1224947"/>
    <lineage>
        <taxon>Bacteria</taxon>
        <taxon>Pseudomonadati</taxon>
        <taxon>Bacteroidota</taxon>
        <taxon>Flavobacteriia</taxon>
        <taxon>Flavobacteriales</taxon>
        <taxon>Flavobacteriaceae</taxon>
        <taxon>Pustulibacterium</taxon>
    </lineage>
</organism>